<dbReference type="CDD" id="cd02121">
    <property type="entry name" value="PA_GCPII_like"/>
    <property type="match status" value="1"/>
</dbReference>
<feature type="domain" description="Peptidase M28" evidence="5">
    <location>
        <begin position="342"/>
        <end position="537"/>
    </location>
</feature>
<proteinExistence type="inferred from homology"/>
<dbReference type="InterPro" id="IPR036757">
    <property type="entry name" value="TFR-like_dimer_dom_sf"/>
</dbReference>
<sequence length="710" mass="76441">MASSFRVFSVACLCVSAIACVPLGGFEFELEPQGPQGPQPLLRGPDVTRQGWEQILLDTPCNRTARKNLRRYASTAHMAGTAEDLEMAEFTRDKIRSYGLDAVIKPMDALLQFPVSRSLDLLDAAGRVKFKAPLIEDEISEDPTSGTQWRNMSFLAYAASGLATSQVVYANYGRPEDFDVLEQQGINVTGRIVLARYGECFRGLKVMNSQDRGAAAVLIYSDPADDGYTVGKTYPDGPWRPATSVQRGSVQFNSLCAGDPRRAASKLSPEEICGHAEDDLIPSIPAIPLSYHDALPILKDLGGPTAPASFRGTLPVTYRLGPSEGKVRLFVNSTKVVSPIWNVITTIPGSLSAADDQPVVVGNHRDAWVFGAADPNAGSSVMLEVAKSLGALLKAGWRPQRTIILASWSGEEYGLLGSTGWAESEADGVLKRASVYINTDVGVSGTMFKAAASPSVGRSLVRALAKVNDPVTGEPMDKVWTGKLGTLGSGSDYTVFLDHLGIASCDLSFAQNITGFGAYPYGVYHSIYDSYTWIEKEADPLFLYHVTLAKIINLLVFDFADSDQIPINLADTGKALQSYVAAVRDSHHHAAVDFSPLMVAANAYLNAAVAFHGSDASARSSRNDILGTAERSFLDKQGLPRRKWFKHILQAPGFYLGYAAKVFPGIDDALENNDLESARDLIRKAAALIQDAAAKISGALASQSMLETLQ</sequence>
<dbReference type="Pfam" id="PF02225">
    <property type="entry name" value="PA"/>
    <property type="match status" value="1"/>
</dbReference>
<dbReference type="SUPFAM" id="SSF52025">
    <property type="entry name" value="PA domain"/>
    <property type="match status" value="1"/>
</dbReference>
<feature type="signal peptide" evidence="2">
    <location>
        <begin position="1"/>
        <end position="19"/>
    </location>
</feature>
<evidence type="ECO:0000256" key="1">
    <source>
        <dbReference type="ARBA" id="ARBA00005634"/>
    </source>
</evidence>
<dbReference type="Proteomes" id="UP001642464">
    <property type="component" value="Unassembled WGS sequence"/>
</dbReference>
<dbReference type="EMBL" id="CAXAMM010042537">
    <property type="protein sequence ID" value="CAK9105416.1"/>
    <property type="molecule type" value="Genomic_DNA"/>
</dbReference>
<dbReference type="GO" id="GO:0004180">
    <property type="term" value="F:carboxypeptidase activity"/>
    <property type="evidence" value="ECO:0007669"/>
    <property type="project" value="UniProtKB-KW"/>
</dbReference>
<comment type="caution">
    <text evidence="6">The sequence shown here is derived from an EMBL/GenBank/DDBJ whole genome shotgun (WGS) entry which is preliminary data.</text>
</comment>
<keyword evidence="6" id="KW-0645">Protease</keyword>
<dbReference type="InterPro" id="IPR003137">
    <property type="entry name" value="PA_domain"/>
</dbReference>
<dbReference type="Gene3D" id="1.20.930.40">
    <property type="entry name" value="Transferrin receptor-like, dimerisation domain"/>
    <property type="match status" value="1"/>
</dbReference>
<dbReference type="InterPro" id="IPR046450">
    <property type="entry name" value="PA_dom_sf"/>
</dbReference>
<keyword evidence="7" id="KW-1185">Reference proteome</keyword>
<feature type="chain" id="PRO_5045117435" evidence="2">
    <location>
        <begin position="20"/>
        <end position="710"/>
    </location>
</feature>
<evidence type="ECO:0000313" key="7">
    <source>
        <dbReference type="Proteomes" id="UP001642464"/>
    </source>
</evidence>
<dbReference type="Pfam" id="PF04253">
    <property type="entry name" value="TFR_dimer"/>
    <property type="match status" value="1"/>
</dbReference>
<evidence type="ECO:0000313" key="6">
    <source>
        <dbReference type="EMBL" id="CAK9105416.1"/>
    </source>
</evidence>
<dbReference type="PROSITE" id="PS51257">
    <property type="entry name" value="PROKAR_LIPOPROTEIN"/>
    <property type="match status" value="1"/>
</dbReference>
<dbReference type="InterPro" id="IPR039373">
    <property type="entry name" value="Peptidase_M28B"/>
</dbReference>
<dbReference type="InterPro" id="IPR007484">
    <property type="entry name" value="Peptidase_M28"/>
</dbReference>
<gene>
    <name evidence="6" type="ORF">SCF082_LOCUS49133</name>
</gene>
<accession>A0ABP0RZE3</accession>
<dbReference type="PANTHER" id="PTHR10404">
    <property type="entry name" value="N-ACETYLATED-ALPHA-LINKED ACIDIC DIPEPTIDASE"/>
    <property type="match status" value="1"/>
</dbReference>
<dbReference type="SUPFAM" id="SSF47672">
    <property type="entry name" value="Transferrin receptor-like dimerisation domain"/>
    <property type="match status" value="1"/>
</dbReference>
<evidence type="ECO:0000259" key="5">
    <source>
        <dbReference type="Pfam" id="PF04389"/>
    </source>
</evidence>
<dbReference type="CDD" id="cd08022">
    <property type="entry name" value="M28_PSMA_like"/>
    <property type="match status" value="1"/>
</dbReference>
<evidence type="ECO:0000259" key="3">
    <source>
        <dbReference type="Pfam" id="PF02225"/>
    </source>
</evidence>
<keyword evidence="6" id="KW-0378">Hydrolase</keyword>
<protein>
    <submittedName>
        <fullName evidence="6">Probable glutamate carboxypeptidase ARB_02390</fullName>
    </submittedName>
</protein>
<dbReference type="Pfam" id="PF04389">
    <property type="entry name" value="Peptidase_M28"/>
    <property type="match status" value="1"/>
</dbReference>
<feature type="domain" description="Transferrin receptor-like dimerisation" evidence="4">
    <location>
        <begin position="593"/>
        <end position="696"/>
    </location>
</feature>
<dbReference type="Gene3D" id="3.40.630.10">
    <property type="entry name" value="Zn peptidases"/>
    <property type="match status" value="1"/>
</dbReference>
<dbReference type="Gene3D" id="3.50.30.30">
    <property type="match status" value="1"/>
</dbReference>
<name>A0ABP0RZE3_9DINO</name>
<keyword evidence="2" id="KW-0732">Signal</keyword>
<reference evidence="6 7" key="1">
    <citation type="submission" date="2024-02" db="EMBL/GenBank/DDBJ databases">
        <authorList>
            <person name="Chen Y."/>
            <person name="Shah S."/>
            <person name="Dougan E. K."/>
            <person name="Thang M."/>
            <person name="Chan C."/>
        </authorList>
    </citation>
    <scope>NUCLEOTIDE SEQUENCE [LARGE SCALE GENOMIC DNA]</scope>
</reference>
<dbReference type="InterPro" id="IPR007365">
    <property type="entry name" value="TFR-like_dimer_dom"/>
</dbReference>
<dbReference type="PANTHER" id="PTHR10404:SF46">
    <property type="entry name" value="VACUOLAR PROTEIN SORTING-ASSOCIATED PROTEIN 70"/>
    <property type="match status" value="1"/>
</dbReference>
<organism evidence="6 7">
    <name type="scientific">Durusdinium trenchii</name>
    <dbReference type="NCBI Taxonomy" id="1381693"/>
    <lineage>
        <taxon>Eukaryota</taxon>
        <taxon>Sar</taxon>
        <taxon>Alveolata</taxon>
        <taxon>Dinophyceae</taxon>
        <taxon>Suessiales</taxon>
        <taxon>Symbiodiniaceae</taxon>
        <taxon>Durusdinium</taxon>
    </lineage>
</organism>
<evidence type="ECO:0000259" key="4">
    <source>
        <dbReference type="Pfam" id="PF04253"/>
    </source>
</evidence>
<keyword evidence="6" id="KW-0121">Carboxypeptidase</keyword>
<evidence type="ECO:0000256" key="2">
    <source>
        <dbReference type="SAM" id="SignalP"/>
    </source>
</evidence>
<dbReference type="SUPFAM" id="SSF53187">
    <property type="entry name" value="Zn-dependent exopeptidases"/>
    <property type="match status" value="1"/>
</dbReference>
<feature type="domain" description="PA" evidence="3">
    <location>
        <begin position="165"/>
        <end position="249"/>
    </location>
</feature>
<comment type="similarity">
    <text evidence="1">Belongs to the peptidase M28 family. M28B subfamily.</text>
</comment>